<dbReference type="InterPro" id="IPR044925">
    <property type="entry name" value="His-Me_finger_sf"/>
</dbReference>
<evidence type="ECO:0000313" key="1">
    <source>
        <dbReference type="EMBL" id="QDJ96735.1"/>
    </source>
</evidence>
<accession>A0A514TUN8</accession>
<keyword evidence="2" id="KW-1185">Reference proteome</keyword>
<dbReference type="Proteomes" id="UP000317703">
    <property type="component" value="Segment"/>
</dbReference>
<reference evidence="1" key="1">
    <citation type="submission" date="2019-06" db="EMBL/GenBank/DDBJ databases">
        <title>Complete genome sequence of Aeromonas hydrophila bacteriophage PS1.</title>
        <authorList>
            <person name="Rai S."/>
            <person name="Tyagi A."/>
            <person name="Kumar N."/>
            <person name="Singh N."/>
        </authorList>
    </citation>
    <scope>NUCLEOTIDE SEQUENCE [LARGE SCALE GENOMIC DNA]</scope>
</reference>
<organism evidence="1 2">
    <name type="scientific">Aeromonas phage PS1</name>
    <dbReference type="NCBI Taxonomy" id="2591406"/>
    <lineage>
        <taxon>Viruses</taxon>
        <taxon>Duplodnaviria</taxon>
        <taxon>Heunggongvirae</taxon>
        <taxon>Uroviricota</taxon>
        <taxon>Caudoviricetes</taxon>
        <taxon>Chimalliviridae</taxon>
        <taxon>Ferozepurvirus</taxon>
        <taxon>Ferozepurvirus PS1</taxon>
    </lineage>
</organism>
<dbReference type="Gene3D" id="3.90.75.20">
    <property type="match status" value="1"/>
</dbReference>
<gene>
    <name evidence="1" type="ORF">PS1_0224</name>
</gene>
<name>A0A514TUN8_9CAUD</name>
<protein>
    <submittedName>
        <fullName evidence="1">Uncharacterized protein</fullName>
    </submittedName>
</protein>
<sequence length="455" mass="52343">MTKQFLMLDEKPLRHVLIKSLPRFLEGAKKEFYMSVETEENFLNKFKTYFKDKSDIVSAKLTLYDKFLLYKAEHPDYTFWTSLKLIRNGNEEEVKVYDNYSINTDGDIYSHFTQRIMKVKVKNTGYKEISIKILTRSVFISHHRALMSSFGYDIKHQHKLNTLTINHKNGVKVQNVLSNLEWMTTGDNSRDRSVMMGIVGKKYGTKPIKITTLDGIDGVKPGTVFYLRLSTDGCKYGLTPGIINKPLNTGTKCYDCKLEYITKEELPEEIQELPQELLKHFEKKRAMFNGSLKLKLFLTKEICNYKVGSVFVTTKEKLTELGVGLGSIASAISSRKTLFGFKISYLSLSDHKEYLDIPDCFVKHFDKENNRMKMIRKKWALSCTVVTEIKGYKIGDVFIEADLQKLLRLGVRPSVVYGSSKRGNCSNGLRFNRIYCPIQINNKPTIPPDLLKLIS</sequence>
<dbReference type="SUPFAM" id="SSF54060">
    <property type="entry name" value="His-Me finger endonucleases"/>
    <property type="match status" value="1"/>
</dbReference>
<dbReference type="EMBL" id="MN032614">
    <property type="protein sequence ID" value="QDJ96735.1"/>
    <property type="molecule type" value="Genomic_DNA"/>
</dbReference>
<proteinExistence type="predicted"/>
<evidence type="ECO:0000313" key="2">
    <source>
        <dbReference type="Proteomes" id="UP000317703"/>
    </source>
</evidence>